<organism evidence="2 3">
    <name type="scientific">Colletotrichum asianum</name>
    <dbReference type="NCBI Taxonomy" id="702518"/>
    <lineage>
        <taxon>Eukaryota</taxon>
        <taxon>Fungi</taxon>
        <taxon>Dikarya</taxon>
        <taxon>Ascomycota</taxon>
        <taxon>Pezizomycotina</taxon>
        <taxon>Sordariomycetes</taxon>
        <taxon>Hypocreomycetidae</taxon>
        <taxon>Glomerellales</taxon>
        <taxon>Glomerellaceae</taxon>
        <taxon>Colletotrichum</taxon>
        <taxon>Colletotrichum gloeosporioides species complex</taxon>
    </lineage>
</organism>
<proteinExistence type="predicted"/>
<dbReference type="Proteomes" id="UP000434172">
    <property type="component" value="Unassembled WGS sequence"/>
</dbReference>
<feature type="chain" id="PRO_5034817583" description="Secreted protein" evidence="1">
    <location>
        <begin position="29"/>
        <end position="117"/>
    </location>
</feature>
<name>A0A8H3WS90_9PEZI</name>
<reference evidence="2 3" key="1">
    <citation type="submission" date="2019-12" db="EMBL/GenBank/DDBJ databases">
        <title>A genome sequence resource for the geographically widespread anthracnose pathogen Colletotrichum asianum.</title>
        <authorList>
            <person name="Meng Y."/>
        </authorList>
    </citation>
    <scope>NUCLEOTIDE SEQUENCE [LARGE SCALE GENOMIC DNA]</scope>
    <source>
        <strain evidence="2 3">ICMP 18580</strain>
    </source>
</reference>
<keyword evidence="3" id="KW-1185">Reference proteome</keyword>
<evidence type="ECO:0008006" key="4">
    <source>
        <dbReference type="Google" id="ProtNLM"/>
    </source>
</evidence>
<dbReference type="AlphaFoldDB" id="A0A8H3WS90"/>
<evidence type="ECO:0000313" key="2">
    <source>
        <dbReference type="EMBL" id="KAF0332194.1"/>
    </source>
</evidence>
<evidence type="ECO:0000313" key="3">
    <source>
        <dbReference type="Proteomes" id="UP000434172"/>
    </source>
</evidence>
<comment type="caution">
    <text evidence="2">The sequence shown here is derived from an EMBL/GenBank/DDBJ whole genome shotgun (WGS) entry which is preliminary data.</text>
</comment>
<feature type="signal peptide" evidence="1">
    <location>
        <begin position="1"/>
        <end position="28"/>
    </location>
</feature>
<protein>
    <recommendedName>
        <fullName evidence="4">Secreted protein</fullName>
    </recommendedName>
</protein>
<dbReference type="EMBL" id="WOWK01000001">
    <property type="protein sequence ID" value="KAF0332194.1"/>
    <property type="molecule type" value="Genomic_DNA"/>
</dbReference>
<sequence>MHGQMHVGRAAYVLTAVVLRTLLHCNLGRKPSCSHPFHLLQQSGTTRRPWKRPPMLVLRWRCWLRNHDQDQHSSHLCLCGLLTFSSLLVCVSTATCMPYPFNLRTHNHAWRARCASP</sequence>
<gene>
    <name evidence="2" type="ORF">GQ607_000210</name>
</gene>
<evidence type="ECO:0000256" key="1">
    <source>
        <dbReference type="SAM" id="SignalP"/>
    </source>
</evidence>
<accession>A0A8H3WS90</accession>
<keyword evidence="1" id="KW-0732">Signal</keyword>